<keyword evidence="6 8" id="KW-0863">Zinc-finger</keyword>
<dbReference type="PROSITE" id="PS00518">
    <property type="entry name" value="ZF_RING_1"/>
    <property type="match status" value="1"/>
</dbReference>
<accession>A0A8S3V3H3</accession>
<feature type="compositionally biased region" description="Polar residues" evidence="10">
    <location>
        <begin position="314"/>
        <end position="335"/>
    </location>
</feature>
<dbReference type="GO" id="GO:0007219">
    <property type="term" value="P:Notch signaling pathway"/>
    <property type="evidence" value="ECO:0007669"/>
    <property type="project" value="InterPro"/>
</dbReference>
<feature type="region of interest" description="Disordered" evidence="10">
    <location>
        <begin position="150"/>
        <end position="335"/>
    </location>
</feature>
<feature type="domain" description="Macro" evidence="12">
    <location>
        <begin position="422"/>
        <end position="613"/>
    </location>
</feature>
<dbReference type="SMART" id="SM00184">
    <property type="entry name" value="RING"/>
    <property type="match status" value="1"/>
</dbReference>
<dbReference type="Gene3D" id="3.30.390.130">
    <property type="match status" value="1"/>
</dbReference>
<keyword evidence="14" id="KW-1185">Reference proteome</keyword>
<dbReference type="InterPro" id="IPR039396">
    <property type="entry name" value="Deltex_C"/>
</dbReference>
<evidence type="ECO:0000313" key="14">
    <source>
        <dbReference type="Proteomes" id="UP000683360"/>
    </source>
</evidence>
<dbReference type="Pfam" id="PF01661">
    <property type="entry name" value="Macro"/>
    <property type="match status" value="1"/>
</dbReference>
<evidence type="ECO:0000256" key="7">
    <source>
        <dbReference type="ARBA" id="ARBA00022833"/>
    </source>
</evidence>
<feature type="compositionally biased region" description="Basic and acidic residues" evidence="10">
    <location>
        <begin position="665"/>
        <end position="681"/>
    </location>
</feature>
<dbReference type="PANTHER" id="PTHR12622">
    <property type="entry name" value="DELTEX-RELATED"/>
    <property type="match status" value="1"/>
</dbReference>
<evidence type="ECO:0000256" key="2">
    <source>
        <dbReference type="ARBA" id="ARBA00004906"/>
    </source>
</evidence>
<evidence type="ECO:0000256" key="3">
    <source>
        <dbReference type="ARBA" id="ARBA00009413"/>
    </source>
</evidence>
<dbReference type="GO" id="GO:0008270">
    <property type="term" value="F:zinc ion binding"/>
    <property type="evidence" value="ECO:0007669"/>
    <property type="project" value="UniProtKB-KW"/>
</dbReference>
<dbReference type="AlphaFoldDB" id="A0A8S3V3H3"/>
<evidence type="ECO:0000256" key="10">
    <source>
        <dbReference type="SAM" id="MobiDB-lite"/>
    </source>
</evidence>
<dbReference type="Pfam" id="PF23085">
    <property type="entry name" value="RRM_PARP14_3"/>
    <property type="match status" value="1"/>
</dbReference>
<comment type="caution">
    <text evidence="13">The sequence shown here is derived from an EMBL/GenBank/DDBJ whole genome shotgun (WGS) entry which is preliminary data.</text>
</comment>
<sequence>MAGVRVSQISRDLDVEDLKIYFSNSKHSGGKIEKIYFPLLNNDAVIFFRNQEVVDLLLSRDHNIDGHDVHVVRTEQMIFSEISAKLNPEISSLVAVSNRIKDRLEYVIEVQLEENPEDHCLVLIGNIFQIELAWNAINHSLKAQRKIHSKIYQRQESKDGDRERSKLRTDEDNDARESSFTISHDSLSHKFRERTPGKTARNVSQEIPFADLDSDPYTSHGYQKRSTARFVEESANRRPTSSHKKESVLKEVDNVPNYSSSHYDSSHTDPQVRPKTGTITQPNHTDNDSTIPKFSCFDELEPDLSGTLKKSDRTQSQQKKSLSSNPDYRNVHPSDSITLLGSETYQVTEPKIHITNIGDLSDDTDEDEVQRIFKSSKGSSDSERSRQANDTFREFSATSPQRTFPEEKPSGNQSMFSTDFSLSSYQEFTVGNLKVVVTLQNITAVETDGLVNAANGSLFNGAGVAGAISKAAGYRLETECEEFIRNHGNMGTSQVMHTSAGGRLKVRHILHAVGPIWLEQRQERCTYELIQTYINCFEYADSKLKISSVSVPCISSGIFGAPLDTSVQCFLDAVLLYYDKSKSNLRQNLREIHMVNNDEDAVVTTIVIIHSLLEGEVPKAVQTAKVKFLELKEKVDISTPRYYSHTDDWGPQTLPVQGKSLRRSSSLDRTPRSKSDRHELKTTVYNPSNVNSSAVPKFSSPRMTNSKTSGIGSKSPGKSPVFKQTLTNPSSLRPKTAPSKIKSSRSRTDENGQNSDYKLTSDLRMNGDFDGTASLPAHLVYQNHIEECPICYERMKNPKTLDKCGHSFCQKCVDRHFASGKPVCPTCGTLYGIVKGDQPLASMTYKIDRLLKIPGYEDCDGAIVIQYDVPAGVQMVREIIQLPGRRYKALKRTAYLPNNSEGKQVYKLLKRAFDNKLIFTIGASRTTGKEDVLTWNDIHHKTSVDGGPTKFGYPDSTYMNRVREELAAKGIVQ</sequence>
<keyword evidence="13" id="KW-0012">Acyltransferase</keyword>
<dbReference type="InterPro" id="IPR039398">
    <property type="entry name" value="Deltex_fam"/>
</dbReference>
<dbReference type="EMBL" id="CAJPWZ010003130">
    <property type="protein sequence ID" value="CAG2252715.1"/>
    <property type="molecule type" value="Genomic_DNA"/>
</dbReference>
<feature type="compositionally biased region" description="Basic and acidic residues" evidence="10">
    <location>
        <begin position="380"/>
        <end position="393"/>
    </location>
</feature>
<keyword evidence="9" id="KW-0963">Cytoplasm</keyword>
<keyword evidence="4 9" id="KW-0808">Transferase</keyword>
<evidence type="ECO:0000256" key="1">
    <source>
        <dbReference type="ARBA" id="ARBA00000900"/>
    </source>
</evidence>
<dbReference type="InterPro" id="IPR039399">
    <property type="entry name" value="Deltex_C_sf"/>
</dbReference>
<reference evidence="13" key="1">
    <citation type="submission" date="2021-03" db="EMBL/GenBank/DDBJ databases">
        <authorList>
            <person name="Bekaert M."/>
        </authorList>
    </citation>
    <scope>NUCLEOTIDE SEQUENCE</scope>
</reference>
<evidence type="ECO:0000256" key="4">
    <source>
        <dbReference type="ARBA" id="ARBA00022679"/>
    </source>
</evidence>
<feature type="region of interest" description="Disordered" evidence="10">
    <location>
        <begin position="356"/>
        <end position="415"/>
    </location>
</feature>
<proteinExistence type="inferred from homology"/>
<dbReference type="CDD" id="cd09633">
    <property type="entry name" value="Deltex_C"/>
    <property type="match status" value="1"/>
</dbReference>
<evidence type="ECO:0000259" key="12">
    <source>
        <dbReference type="PROSITE" id="PS51154"/>
    </source>
</evidence>
<dbReference type="Gene3D" id="3.30.40.10">
    <property type="entry name" value="Zinc/RING finger domain, C3HC4 (zinc finger)"/>
    <property type="match status" value="1"/>
</dbReference>
<dbReference type="SMART" id="SM00506">
    <property type="entry name" value="A1pp"/>
    <property type="match status" value="1"/>
</dbReference>
<evidence type="ECO:0000256" key="5">
    <source>
        <dbReference type="ARBA" id="ARBA00022723"/>
    </source>
</evidence>
<feature type="domain" description="RING-type" evidence="11">
    <location>
        <begin position="788"/>
        <end position="827"/>
    </location>
</feature>
<feature type="compositionally biased region" description="Basic and acidic residues" evidence="10">
    <location>
        <begin position="186"/>
        <end position="196"/>
    </location>
</feature>
<dbReference type="InterPro" id="IPR002589">
    <property type="entry name" value="Macro_dom"/>
</dbReference>
<comment type="similarity">
    <text evidence="3 9">Belongs to the Deltex family.</text>
</comment>
<dbReference type="SUPFAM" id="SSF52949">
    <property type="entry name" value="Macro domain-like"/>
    <property type="match status" value="1"/>
</dbReference>
<dbReference type="CDD" id="cd02907">
    <property type="entry name" value="Macro_Af1521_BAL-like"/>
    <property type="match status" value="1"/>
</dbReference>
<dbReference type="PROSITE" id="PS51154">
    <property type="entry name" value="MACRO"/>
    <property type="match status" value="1"/>
</dbReference>
<name>A0A8S3V3H3_MYTED</name>
<dbReference type="Pfam" id="PF13923">
    <property type="entry name" value="zf-C3HC4_2"/>
    <property type="match status" value="1"/>
</dbReference>
<dbReference type="SUPFAM" id="SSF57850">
    <property type="entry name" value="RING/U-box"/>
    <property type="match status" value="1"/>
</dbReference>
<gene>
    <name evidence="13" type="ORF">MEDL_64298</name>
</gene>
<comment type="catalytic activity">
    <reaction evidence="1 9">
        <text>S-ubiquitinyl-[E2 ubiquitin-conjugating enzyme]-L-cysteine + [acceptor protein]-L-lysine = [E2 ubiquitin-conjugating enzyme]-L-cysteine + N(6)-ubiquitinyl-[acceptor protein]-L-lysine.</text>
        <dbReference type="EC" id="2.3.2.27"/>
    </reaction>
</comment>
<feature type="region of interest" description="Disordered" evidence="10">
    <location>
        <begin position="646"/>
        <end position="761"/>
    </location>
</feature>
<feature type="compositionally biased region" description="Low complexity" evidence="10">
    <location>
        <begin position="706"/>
        <end position="719"/>
    </location>
</feature>
<feature type="compositionally biased region" description="Polar residues" evidence="10">
    <location>
        <begin position="683"/>
        <end position="694"/>
    </location>
</feature>
<feature type="compositionally biased region" description="Basic and acidic residues" evidence="10">
    <location>
        <begin position="243"/>
        <end position="253"/>
    </location>
</feature>
<dbReference type="GO" id="GO:0016567">
    <property type="term" value="P:protein ubiquitination"/>
    <property type="evidence" value="ECO:0007669"/>
    <property type="project" value="UniProtKB-UniRule"/>
</dbReference>
<dbReference type="Gene3D" id="3.40.220.10">
    <property type="entry name" value="Leucine Aminopeptidase, subunit E, domain 1"/>
    <property type="match status" value="1"/>
</dbReference>
<evidence type="ECO:0000256" key="9">
    <source>
        <dbReference type="RuleBase" id="RU367105"/>
    </source>
</evidence>
<evidence type="ECO:0000259" key="11">
    <source>
        <dbReference type="PROSITE" id="PS50089"/>
    </source>
</evidence>
<dbReference type="Proteomes" id="UP000683360">
    <property type="component" value="Unassembled WGS sequence"/>
</dbReference>
<dbReference type="InterPro" id="IPR013083">
    <property type="entry name" value="Znf_RING/FYVE/PHD"/>
</dbReference>
<keyword evidence="5 9" id="KW-0479">Metal-binding</keyword>
<dbReference type="EC" id="2.3.2.27" evidence="9"/>
<dbReference type="Pfam" id="PF18102">
    <property type="entry name" value="DTC"/>
    <property type="match status" value="1"/>
</dbReference>
<evidence type="ECO:0000313" key="13">
    <source>
        <dbReference type="EMBL" id="CAG2252715.1"/>
    </source>
</evidence>
<feature type="compositionally biased region" description="Polar residues" evidence="10">
    <location>
        <begin position="722"/>
        <end position="733"/>
    </location>
</feature>
<feature type="compositionally biased region" description="Basic and acidic residues" evidence="10">
    <location>
        <begin position="153"/>
        <end position="170"/>
    </location>
</feature>
<dbReference type="InterPro" id="IPR043472">
    <property type="entry name" value="Macro_dom-like"/>
</dbReference>
<dbReference type="GO" id="GO:0061630">
    <property type="term" value="F:ubiquitin protein ligase activity"/>
    <property type="evidence" value="ECO:0007669"/>
    <property type="project" value="UniProtKB-UniRule"/>
</dbReference>
<dbReference type="PROSITE" id="PS50089">
    <property type="entry name" value="ZF_RING_2"/>
    <property type="match status" value="1"/>
</dbReference>
<dbReference type="InterPro" id="IPR012677">
    <property type="entry name" value="Nucleotide-bd_a/b_plait_sf"/>
</dbReference>
<dbReference type="InterPro" id="IPR001841">
    <property type="entry name" value="Znf_RING"/>
</dbReference>
<dbReference type="GO" id="GO:0005737">
    <property type="term" value="C:cytoplasm"/>
    <property type="evidence" value="ECO:0007669"/>
    <property type="project" value="UniProtKB-SubCell"/>
</dbReference>
<comment type="pathway">
    <text evidence="2 9">Protein modification; protein ubiquitination.</text>
</comment>
<dbReference type="InterPro" id="IPR017907">
    <property type="entry name" value="Znf_RING_CS"/>
</dbReference>
<organism evidence="13 14">
    <name type="scientific">Mytilus edulis</name>
    <name type="common">Blue mussel</name>
    <dbReference type="NCBI Taxonomy" id="6550"/>
    <lineage>
        <taxon>Eukaryota</taxon>
        <taxon>Metazoa</taxon>
        <taxon>Spiralia</taxon>
        <taxon>Lophotrochozoa</taxon>
        <taxon>Mollusca</taxon>
        <taxon>Bivalvia</taxon>
        <taxon>Autobranchia</taxon>
        <taxon>Pteriomorphia</taxon>
        <taxon>Mytilida</taxon>
        <taxon>Mytiloidea</taxon>
        <taxon>Mytilidae</taxon>
        <taxon>Mytilinae</taxon>
        <taxon>Mytilus</taxon>
    </lineage>
</organism>
<protein>
    <recommendedName>
        <fullName evidence="9">E3 ubiquitin-protein ligase</fullName>
        <ecNumber evidence="9">2.3.2.27</ecNumber>
    </recommendedName>
</protein>
<keyword evidence="7 9" id="KW-0862">Zinc</keyword>
<evidence type="ECO:0000256" key="6">
    <source>
        <dbReference type="ARBA" id="ARBA00022771"/>
    </source>
</evidence>
<feature type="compositionally biased region" description="Polar residues" evidence="10">
    <location>
        <begin position="277"/>
        <end position="292"/>
    </location>
</feature>
<dbReference type="Gene3D" id="3.30.70.330">
    <property type="match status" value="1"/>
</dbReference>
<evidence type="ECO:0000256" key="8">
    <source>
        <dbReference type="PROSITE-ProRule" id="PRU00175"/>
    </source>
</evidence>
<dbReference type="OrthoDB" id="527344at2759"/>
<comment type="subcellular location">
    <subcellularLocation>
        <location evidence="9">Cytoplasm</location>
    </subcellularLocation>
</comment>